<dbReference type="InterPro" id="IPR013702">
    <property type="entry name" value="FIST_domain_N"/>
</dbReference>
<feature type="domain" description="FIST C-domain" evidence="2">
    <location>
        <begin position="234"/>
        <end position="364"/>
    </location>
</feature>
<evidence type="ECO:0000259" key="1">
    <source>
        <dbReference type="SMART" id="SM00897"/>
    </source>
</evidence>
<dbReference type="SMART" id="SM01204">
    <property type="entry name" value="FIST_C"/>
    <property type="match status" value="1"/>
</dbReference>
<evidence type="ECO:0000313" key="3">
    <source>
        <dbReference type="EMBL" id="MBD9358882.1"/>
    </source>
</evidence>
<keyword evidence="4" id="KW-1185">Reference proteome</keyword>
<dbReference type="Proteomes" id="UP000652176">
    <property type="component" value="Unassembled WGS sequence"/>
</dbReference>
<dbReference type="InterPro" id="IPR019494">
    <property type="entry name" value="FIST_C"/>
</dbReference>
<dbReference type="NCBIfam" id="NF041558">
    <property type="entry name" value="NosP"/>
    <property type="match status" value="1"/>
</dbReference>
<name>A0ABR9DAF3_9GAMM</name>
<feature type="domain" description="FIST" evidence="1">
    <location>
        <begin position="31"/>
        <end position="233"/>
    </location>
</feature>
<dbReference type="PANTHER" id="PTHR40252:SF2">
    <property type="entry name" value="BLR0328 PROTEIN"/>
    <property type="match status" value="1"/>
</dbReference>
<sequence length="386" mass="42015">MLSQTSVRIAQSTAPDLELAVHELHAGLVQPAMALVVIFCASVYDRPRLAAAITQLFGDTQVVGCTTAGEIGPTGIQNNSLVGVSFSADAFHAVAGLITDLQHFETQDVRKFAQKLLQDLEAQAPQANSQNSFGFLLIDGLSVREEPVIQALQTQLSIIPLVGGSAGDSLHLKSTHVFLNGRFYQDSAILLLINTSLPFKIFKTQHFMPTEQRMVVTAADVSRRAVMELNGLPAAYEYARLLGVEVNDLNARHFAASPVVVTIAGNHYVRSIQRANPDQSLTFYCAIEEGLVLRMAHGVDLLENLRQTFALVRSEIGQPQLTLAFDCVLRRLELDQQGLTALAGELLRENQAVGFNTYGEQYCGVHVNQTFAAIAIGNVSHESEYV</sequence>
<evidence type="ECO:0000313" key="4">
    <source>
        <dbReference type="Proteomes" id="UP000652176"/>
    </source>
</evidence>
<evidence type="ECO:0000259" key="2">
    <source>
        <dbReference type="SMART" id="SM01204"/>
    </source>
</evidence>
<proteinExistence type="predicted"/>
<protein>
    <submittedName>
        <fullName evidence="3">FIST C-terminal domain-containing protein</fullName>
    </submittedName>
</protein>
<accession>A0ABR9DAF3</accession>
<dbReference type="SMART" id="SM00897">
    <property type="entry name" value="FIST"/>
    <property type="match status" value="1"/>
</dbReference>
<comment type="caution">
    <text evidence="3">The sequence shown here is derived from an EMBL/GenBank/DDBJ whole genome shotgun (WGS) entry which is preliminary data.</text>
</comment>
<gene>
    <name evidence="3" type="ORF">IE877_23940</name>
</gene>
<dbReference type="Pfam" id="PF10442">
    <property type="entry name" value="FIST_C"/>
    <property type="match status" value="1"/>
</dbReference>
<dbReference type="EMBL" id="JACXSS010000001">
    <property type="protein sequence ID" value="MBD9358882.1"/>
    <property type="molecule type" value="Genomic_DNA"/>
</dbReference>
<reference evidence="3 4" key="1">
    <citation type="submission" date="2020-09" db="EMBL/GenBank/DDBJ databases">
        <title>Methylomonas albis sp. nov. and Methylomonas fluvii sp. nov.: Two cold-adapted methanotrophs from the River Elbe and an amended description of Methylovulum psychrotolerans strain Eb1.</title>
        <authorList>
            <person name="Bussmann I.K."/>
            <person name="Klings K.-W."/>
            <person name="Warnstedt J."/>
            <person name="Hoppert M."/>
            <person name="Saborowski A."/>
            <person name="Horn F."/>
            <person name="Liebner S."/>
        </authorList>
    </citation>
    <scope>NUCLEOTIDE SEQUENCE [LARGE SCALE GENOMIC DNA]</scope>
    <source>
        <strain evidence="3 4">EbA</strain>
    </source>
</reference>
<dbReference type="Pfam" id="PF08495">
    <property type="entry name" value="FIST"/>
    <property type="match status" value="1"/>
</dbReference>
<dbReference type="PANTHER" id="PTHR40252">
    <property type="entry name" value="BLR0328 PROTEIN"/>
    <property type="match status" value="1"/>
</dbReference>
<dbReference type="RefSeq" id="WP_192377069.1">
    <property type="nucleotide sequence ID" value="NZ_CAJHIV010000001.1"/>
</dbReference>
<organism evidence="3 4">
    <name type="scientific">Methylomonas albis</name>
    <dbReference type="NCBI Taxonomy" id="1854563"/>
    <lineage>
        <taxon>Bacteria</taxon>
        <taxon>Pseudomonadati</taxon>
        <taxon>Pseudomonadota</taxon>
        <taxon>Gammaproteobacteria</taxon>
        <taxon>Methylococcales</taxon>
        <taxon>Methylococcaceae</taxon>
        <taxon>Methylomonas</taxon>
    </lineage>
</organism>